<dbReference type="Pfam" id="PF04447">
    <property type="entry name" value="dATP-dGTP_PPHyd"/>
    <property type="match status" value="1"/>
</dbReference>
<gene>
    <name evidence="2" type="ORF">CS01_035</name>
</gene>
<name>A0A3B8DJD0_9CAUD</name>
<feature type="domain" description="dATP/dGTP diphosphohydrolase MazZ" evidence="1">
    <location>
        <begin position="150"/>
        <end position="244"/>
    </location>
</feature>
<organism evidence="2">
    <name type="scientific">Cronobacter phage CS01</name>
    <dbReference type="NCBI Taxonomy" id="2496544"/>
    <lineage>
        <taxon>Viruses</taxon>
        <taxon>Duplodnaviria</taxon>
        <taxon>Heunggongvirae</taxon>
        <taxon>Uroviricota</taxon>
        <taxon>Caudoviricetes</taxon>
        <taxon>Drexlerviridae</taxon>
        <taxon>Kyungwonvirus</taxon>
        <taxon>Kyungwonvirus CS01</taxon>
    </lineage>
</organism>
<reference evidence="2" key="1">
    <citation type="submission" date="2018-09" db="EMBL/GenBank/DDBJ databases">
        <title>Genome Analysis and Characterisation of Bacteriophage CS01 Active against Cronobacter sakazakii.</title>
        <authorList>
            <person name="Kim G.-H."/>
            <person name="Kim J."/>
            <person name="Yoon S.-S."/>
        </authorList>
    </citation>
    <scope>NUCLEOTIDE SEQUENCE [LARGE SCALE GENOMIC DNA]</scope>
</reference>
<keyword evidence="3" id="KW-1185">Reference proteome</keyword>
<dbReference type="EMBL" id="MH845412">
    <property type="protein sequence ID" value="AYJ73323.1"/>
    <property type="molecule type" value="Genomic_DNA"/>
</dbReference>
<proteinExistence type="predicted"/>
<dbReference type="Proteomes" id="UP000279491">
    <property type="component" value="Segment"/>
</dbReference>
<dbReference type="InterPro" id="IPR007538">
    <property type="entry name" value="dATP/dGTP_dipphydrolase_MazZ"/>
</dbReference>
<accession>A0A3B8DJD0</accession>
<evidence type="ECO:0000313" key="2">
    <source>
        <dbReference type="EMBL" id="AYJ73323.1"/>
    </source>
</evidence>
<protein>
    <recommendedName>
        <fullName evidence="1">dATP/dGTP diphosphohydrolase MazZ domain-containing protein</fullName>
    </recommendedName>
</protein>
<sequence length="244" mass="26876">MKSLKLDLQKLSPEAIDRIIEAARNEPGGNIIAYTTPPAPAVPEIITTLERQCDDLLAALESLVLFTNPKPSNAAALNNAHQVIARTKGRAMQNQADKAAPPKSELAQRASQILADATELANRISAQVGNEYQQFASLAETGDQARYRVRIEHANWSQETFGAAGPIGPLKHLAKEAIEAAENPGDLFEWADMQFLLWDAQRRAGITDEQITKAMIEKLAVNKSRKWPEPKYGEPRHHIKDSAE</sequence>
<evidence type="ECO:0000313" key="3">
    <source>
        <dbReference type="Proteomes" id="UP000279491"/>
    </source>
</evidence>
<evidence type="ECO:0000259" key="1">
    <source>
        <dbReference type="Pfam" id="PF04447"/>
    </source>
</evidence>